<reference evidence="2" key="2">
    <citation type="submission" date="2020-09" db="EMBL/GenBank/DDBJ databases">
        <authorList>
            <person name="Sun Q."/>
            <person name="Zhou Y."/>
        </authorList>
    </citation>
    <scope>NUCLEOTIDE SEQUENCE</scope>
    <source>
        <strain evidence="2">CGMCC 1.15519</strain>
    </source>
</reference>
<dbReference type="RefSeq" id="WP_188763413.1">
    <property type="nucleotide sequence ID" value="NZ_BMJM01000010.1"/>
</dbReference>
<sequence>MLFNATDRAKVSAAISAAEAMTSGEIVVIVSTADHHYPATALTAAAVAALTLPVLAVYLGWSPATLFLDWDAVDPATTTLRNIEIFVAAQTLLFAAVLALLYYTGLGRRLTPHGLRRDRVHRAALTQFKARGLEATAGRTGVLIYVDEPEHIAEVIADTAIYAKVPPEHWAATVAALITGIKAGDPAQGMVAAINLAGDVLAAHFPPVSNDINELPDHLIEI</sequence>
<organism evidence="2 3">
    <name type="scientific">Sandarakinorhabdus glacialis</name>
    <dbReference type="NCBI Taxonomy" id="1614636"/>
    <lineage>
        <taxon>Bacteria</taxon>
        <taxon>Pseudomonadati</taxon>
        <taxon>Pseudomonadota</taxon>
        <taxon>Alphaproteobacteria</taxon>
        <taxon>Sphingomonadales</taxon>
        <taxon>Sphingosinicellaceae</taxon>
        <taxon>Sandarakinorhabdus</taxon>
    </lineage>
</organism>
<keyword evidence="1" id="KW-0812">Transmembrane</keyword>
<evidence type="ECO:0008006" key="4">
    <source>
        <dbReference type="Google" id="ProtNLM"/>
    </source>
</evidence>
<feature type="transmembrane region" description="Helical" evidence="1">
    <location>
        <begin position="41"/>
        <end position="61"/>
    </location>
</feature>
<dbReference type="Gene3D" id="3.10.310.50">
    <property type="match status" value="1"/>
</dbReference>
<gene>
    <name evidence="2" type="ORF">GCM10011529_25970</name>
</gene>
<proteinExistence type="predicted"/>
<dbReference type="EMBL" id="BMJM01000010">
    <property type="protein sequence ID" value="GGE18284.1"/>
    <property type="molecule type" value="Genomic_DNA"/>
</dbReference>
<evidence type="ECO:0000313" key="2">
    <source>
        <dbReference type="EMBL" id="GGE18284.1"/>
    </source>
</evidence>
<dbReference type="Proteomes" id="UP000635071">
    <property type="component" value="Unassembled WGS sequence"/>
</dbReference>
<keyword evidence="1" id="KW-0472">Membrane</keyword>
<keyword evidence="1" id="KW-1133">Transmembrane helix</keyword>
<feature type="transmembrane region" description="Helical" evidence="1">
    <location>
        <begin position="85"/>
        <end position="106"/>
    </location>
</feature>
<comment type="caution">
    <text evidence="2">The sequence shown here is derived from an EMBL/GenBank/DDBJ whole genome shotgun (WGS) entry which is preliminary data.</text>
</comment>
<dbReference type="AlphaFoldDB" id="A0A917EAI1"/>
<keyword evidence="3" id="KW-1185">Reference proteome</keyword>
<evidence type="ECO:0000313" key="3">
    <source>
        <dbReference type="Proteomes" id="UP000635071"/>
    </source>
</evidence>
<evidence type="ECO:0000256" key="1">
    <source>
        <dbReference type="SAM" id="Phobius"/>
    </source>
</evidence>
<reference evidence="2" key="1">
    <citation type="journal article" date="2014" name="Int. J. Syst. Evol. Microbiol.">
        <title>Complete genome sequence of Corynebacterium casei LMG S-19264T (=DSM 44701T), isolated from a smear-ripened cheese.</title>
        <authorList>
            <consortium name="US DOE Joint Genome Institute (JGI-PGF)"/>
            <person name="Walter F."/>
            <person name="Albersmeier A."/>
            <person name="Kalinowski J."/>
            <person name="Ruckert C."/>
        </authorList>
    </citation>
    <scope>NUCLEOTIDE SEQUENCE</scope>
    <source>
        <strain evidence="2">CGMCC 1.15519</strain>
    </source>
</reference>
<protein>
    <recommendedName>
        <fullName evidence="4">TPM domain-containing protein</fullName>
    </recommendedName>
</protein>
<name>A0A917EAI1_9SPHN</name>
<accession>A0A917EAI1</accession>